<dbReference type="EMBL" id="JARBHB010000001">
    <property type="protein sequence ID" value="KAJ8897270.1"/>
    <property type="molecule type" value="Genomic_DNA"/>
</dbReference>
<proteinExistence type="predicted"/>
<evidence type="ECO:0000313" key="2">
    <source>
        <dbReference type="Proteomes" id="UP001159363"/>
    </source>
</evidence>
<name>A0ABQ9IKQ5_9NEOP</name>
<keyword evidence="2" id="KW-1185">Reference proteome</keyword>
<accession>A0ABQ9IKQ5</accession>
<organism evidence="1 2">
    <name type="scientific">Dryococelus australis</name>
    <dbReference type="NCBI Taxonomy" id="614101"/>
    <lineage>
        <taxon>Eukaryota</taxon>
        <taxon>Metazoa</taxon>
        <taxon>Ecdysozoa</taxon>
        <taxon>Arthropoda</taxon>
        <taxon>Hexapoda</taxon>
        <taxon>Insecta</taxon>
        <taxon>Pterygota</taxon>
        <taxon>Neoptera</taxon>
        <taxon>Polyneoptera</taxon>
        <taxon>Phasmatodea</taxon>
        <taxon>Verophasmatodea</taxon>
        <taxon>Anareolatae</taxon>
        <taxon>Phasmatidae</taxon>
        <taxon>Eurycanthinae</taxon>
        <taxon>Dryococelus</taxon>
    </lineage>
</organism>
<protein>
    <submittedName>
        <fullName evidence="1">Uncharacterized protein</fullName>
    </submittedName>
</protein>
<evidence type="ECO:0000313" key="1">
    <source>
        <dbReference type="EMBL" id="KAJ8897270.1"/>
    </source>
</evidence>
<sequence length="69" mass="7496">MSQDVTGVNTNEEDCAVHFFHPVGPATSFYKSVNNSACVLFTNILKVLSVSEFGTSTGRVRNIDSKKSI</sequence>
<dbReference type="Proteomes" id="UP001159363">
    <property type="component" value="Chromosome 1"/>
</dbReference>
<reference evidence="1 2" key="1">
    <citation type="submission" date="2023-02" db="EMBL/GenBank/DDBJ databases">
        <title>LHISI_Scaffold_Assembly.</title>
        <authorList>
            <person name="Stuart O.P."/>
            <person name="Cleave R."/>
            <person name="Magrath M.J.L."/>
            <person name="Mikheyev A.S."/>
        </authorList>
    </citation>
    <scope>NUCLEOTIDE SEQUENCE [LARGE SCALE GENOMIC DNA]</scope>
    <source>
        <strain evidence="1">Daus_M_001</strain>
        <tissue evidence="1">Leg muscle</tissue>
    </source>
</reference>
<comment type="caution">
    <text evidence="1">The sequence shown here is derived from an EMBL/GenBank/DDBJ whole genome shotgun (WGS) entry which is preliminary data.</text>
</comment>
<gene>
    <name evidence="1" type="ORF">PR048_002616</name>
</gene>